<accession>A0A136PUU5</accession>
<reference evidence="1 2" key="1">
    <citation type="submission" date="2016-01" db="EMBL/GenBank/DDBJ databases">
        <title>Whole genome sequence and analysis of Micromonospora rosaria DSM 803, which can produce antibacterial substance rosamicin.</title>
        <authorList>
            <person name="Yang H."/>
            <person name="He X."/>
            <person name="Zhu D."/>
        </authorList>
    </citation>
    <scope>NUCLEOTIDE SEQUENCE [LARGE SCALE GENOMIC DNA]</scope>
    <source>
        <strain evidence="1 2">DSM 803</strain>
    </source>
</reference>
<comment type="caution">
    <text evidence="1">The sequence shown here is derived from an EMBL/GenBank/DDBJ whole genome shotgun (WGS) entry which is preliminary data.</text>
</comment>
<keyword evidence="2" id="KW-1185">Reference proteome</keyword>
<dbReference type="OrthoDB" id="3886596at2"/>
<gene>
    <name evidence="1" type="ORF">AWW66_09960</name>
</gene>
<evidence type="ECO:0000313" key="2">
    <source>
        <dbReference type="Proteomes" id="UP000070620"/>
    </source>
</evidence>
<organism evidence="1 2">
    <name type="scientific">Micromonospora rosaria</name>
    <dbReference type="NCBI Taxonomy" id="47874"/>
    <lineage>
        <taxon>Bacteria</taxon>
        <taxon>Bacillati</taxon>
        <taxon>Actinomycetota</taxon>
        <taxon>Actinomycetes</taxon>
        <taxon>Micromonosporales</taxon>
        <taxon>Micromonosporaceae</taxon>
        <taxon>Micromonospora</taxon>
    </lineage>
</organism>
<dbReference type="Proteomes" id="UP000070620">
    <property type="component" value="Unassembled WGS sequence"/>
</dbReference>
<dbReference type="AlphaFoldDB" id="A0A136PUU5"/>
<name>A0A136PUU5_9ACTN</name>
<sequence>MRETVSHATEILRLRESEWAPALRAVSLVAEIDAPEDHAKEVIRALGRVFWYTAPLNRQRLLIRHYPACLVVGLAGIGAVGYEHGDYWSAVHNEAPGQVDQTLWGRAFRANLDHFRLARFHGLPQVNVGEILMHAGVPAYCLGDLLNLLLHRQAREPGLTGESFLAWALAPGRESRLNGTDKPVQRFIQRGEDYAADLVDRCLDLLERLRQPGFTADGLGLSPHLVAKAQALAEAEQLDWTGSSERVGSAAQAAQQRPHLELEPFGRGLLVWLPPIHDALDGRVMWQLRFDGEVQSVVSQSRWPGTSETAPATAVAIARPARQVTVELAGYDQEYEQDVVDPRDPLLVFTEDGRRVPATAGLPPEPVWLLYPQESDGGGPLELQVDGDLVDTYDVPAPYGWLGWTLRRADLRQVSQLRLGGGTARRVKGARRAQLQLAQPLPGVSSLAGAPVIATAPRLTLPTEPGVSTDWSIRIRRPDSGQVLHTESLSADHDTTVDPWRDLARPLVGPYEITVRGPLGRGLARTLEFGEGLSVISYPAWRKITADGLEPATVRADPTLTGLSVTPAMTQLGPTDTAVELQLDSPGGATTVRVTPAHMALQRLGGGSRGEWTLQPLRLDTETIGEGELLVRLPRVADARLIVRSGGRELQTVPSGATYGQPMARFPLAAIADTVGAHGLAQLDVRFDGQDFPAARCVPRRLASAVHLEDDRLVLVDGVRAEGLTAALYQVYAPWEPPYLARLSADLVSDRLPTWVTTAGPLVALLRIEDPWLPSDWPEWPGRDNAFDLAELEWQPTGQDPAGEAVSAYLAGAGALPDRPDIAPLLLDLYPRADDLHARGVTANIRGAAALLRPHPAAALAALTKHRASADQVVAPLVHSGLISLPPDSYVSAADEARLWTASPLAAMLASAHRLPDIASQADLREQIAAVCGEVATHLLAGGPDPHETVGRFDQSAERFALLPAEERDRIWRAMRVVPGGLLDADERMAAARHLFEVRVRPGLGRLSSNAEGLLRALQKPLAECGGPRVVAALQARNPTRGWLALPALSLAFAFVARLAARGHAAPAGLLPRTLPSHATLARSAPRLVAIDLLLAEFLLTGAGAAE</sequence>
<dbReference type="EMBL" id="LRQV01000025">
    <property type="protein sequence ID" value="KXK62153.1"/>
    <property type="molecule type" value="Genomic_DNA"/>
</dbReference>
<proteinExistence type="predicted"/>
<evidence type="ECO:0000313" key="1">
    <source>
        <dbReference type="EMBL" id="KXK62153.1"/>
    </source>
</evidence>
<protein>
    <submittedName>
        <fullName evidence="1">Uncharacterized protein</fullName>
    </submittedName>
</protein>
<dbReference type="RefSeq" id="WP_067363132.1">
    <property type="nucleotide sequence ID" value="NZ_JBIUBN010000030.1"/>
</dbReference>